<dbReference type="SUPFAM" id="SSF101898">
    <property type="entry name" value="NHL repeat"/>
    <property type="match status" value="1"/>
</dbReference>
<dbReference type="Proteomes" id="UP000663844">
    <property type="component" value="Unassembled WGS sequence"/>
</dbReference>
<comment type="caution">
    <text evidence="4">The sequence shown here is derived from an EMBL/GenBank/DDBJ whole genome shotgun (WGS) entry which is preliminary data.</text>
</comment>
<dbReference type="PROSITE" id="PS51125">
    <property type="entry name" value="NHL"/>
    <property type="match status" value="1"/>
</dbReference>
<feature type="repeat" description="NHL" evidence="2">
    <location>
        <begin position="71"/>
        <end position="107"/>
    </location>
</feature>
<evidence type="ECO:0000256" key="1">
    <source>
        <dbReference type="ARBA" id="ARBA00022737"/>
    </source>
</evidence>
<evidence type="ECO:0000256" key="3">
    <source>
        <dbReference type="SAM" id="MobiDB-lite"/>
    </source>
</evidence>
<evidence type="ECO:0000256" key="2">
    <source>
        <dbReference type="PROSITE-ProRule" id="PRU00504"/>
    </source>
</evidence>
<name>A0A820N4K2_9BILA</name>
<protein>
    <submittedName>
        <fullName evidence="4">Uncharacterized protein</fullName>
    </submittedName>
</protein>
<dbReference type="InterPro" id="IPR001258">
    <property type="entry name" value="NHL_repeat"/>
</dbReference>
<dbReference type="Gene3D" id="2.120.10.30">
    <property type="entry name" value="TolB, C-terminal domain"/>
    <property type="match status" value="1"/>
</dbReference>
<feature type="non-terminal residue" evidence="4">
    <location>
        <position position="1"/>
    </location>
</feature>
<keyword evidence="1" id="KW-0677">Repeat</keyword>
<organism evidence="4 5">
    <name type="scientific">Adineta steineri</name>
    <dbReference type="NCBI Taxonomy" id="433720"/>
    <lineage>
        <taxon>Eukaryota</taxon>
        <taxon>Metazoa</taxon>
        <taxon>Spiralia</taxon>
        <taxon>Gnathifera</taxon>
        <taxon>Rotifera</taxon>
        <taxon>Eurotatoria</taxon>
        <taxon>Bdelloidea</taxon>
        <taxon>Adinetida</taxon>
        <taxon>Adinetidae</taxon>
        <taxon>Adineta</taxon>
    </lineage>
</organism>
<dbReference type="Pfam" id="PF01436">
    <property type="entry name" value="NHL"/>
    <property type="match status" value="1"/>
</dbReference>
<proteinExistence type="predicted"/>
<gene>
    <name evidence="4" type="ORF">OXD698_LOCUS50440</name>
</gene>
<dbReference type="InterPro" id="IPR011042">
    <property type="entry name" value="6-blade_b-propeller_TolB-like"/>
</dbReference>
<evidence type="ECO:0000313" key="5">
    <source>
        <dbReference type="Proteomes" id="UP000663844"/>
    </source>
</evidence>
<dbReference type="AlphaFoldDB" id="A0A820N4K2"/>
<evidence type="ECO:0000313" key="4">
    <source>
        <dbReference type="EMBL" id="CAF4382460.1"/>
    </source>
</evidence>
<accession>A0A820N4K2</accession>
<sequence length="121" mass="11938">SRGSSSCGGTCGSSSSTTCSTGSSSSSATCGAGRGSSGTRSTATACSTFTCGTGCGGSGTCSTATACSLSGSSASQLSFPQSMAFDSYGNIYVTDRNNSRVQQFTLQTNNCSKLFVNNETL</sequence>
<feature type="region of interest" description="Disordered" evidence="3">
    <location>
        <begin position="1"/>
        <end position="43"/>
    </location>
</feature>
<reference evidence="4" key="1">
    <citation type="submission" date="2021-02" db="EMBL/GenBank/DDBJ databases">
        <authorList>
            <person name="Nowell W R."/>
        </authorList>
    </citation>
    <scope>NUCLEOTIDE SEQUENCE</scope>
</reference>
<dbReference type="EMBL" id="CAJOAZ010024194">
    <property type="protein sequence ID" value="CAF4382460.1"/>
    <property type="molecule type" value="Genomic_DNA"/>
</dbReference>